<gene>
    <name evidence="2" type="ORF">FMM08_04005</name>
</gene>
<feature type="transmembrane region" description="Helical" evidence="1">
    <location>
        <begin position="170"/>
        <end position="187"/>
    </location>
</feature>
<accession>A0A5C8ZJX1</accession>
<sequence length="235" mass="24911">MTPPADGPGRRRTRWWSPLLLVHAAVVVALLLVTQLEAAPATAPTDGPGLVRGLVTALVVMLGAPWWLLLWGVPTWVPLIGDLVLHLGLLRAFGQREKTGGPRRRPESRSLQFALSVVAGALVWACWLGWDTTASYDVVTRQVESPYVTLQVLGCAVTVGVVTALLGARWWWAAAAGGVSVGFWLGWTTQAAATDTTGLYLIGSLLLAAGLAAGTSFAAFVGRVLARARRERASA</sequence>
<dbReference type="RefSeq" id="WP_147925064.1">
    <property type="nucleotide sequence ID" value="NZ_VKAC01000002.1"/>
</dbReference>
<protein>
    <submittedName>
        <fullName evidence="2">Uncharacterized protein</fullName>
    </submittedName>
</protein>
<dbReference type="EMBL" id="VKAC01000002">
    <property type="protein sequence ID" value="TXR57423.1"/>
    <property type="molecule type" value="Genomic_DNA"/>
</dbReference>
<keyword evidence="3" id="KW-1185">Reference proteome</keyword>
<keyword evidence="1" id="KW-1133">Transmembrane helix</keyword>
<feature type="transmembrane region" description="Helical" evidence="1">
    <location>
        <begin position="199"/>
        <end position="222"/>
    </location>
</feature>
<evidence type="ECO:0000313" key="3">
    <source>
        <dbReference type="Proteomes" id="UP000321234"/>
    </source>
</evidence>
<keyword evidence="1" id="KW-0812">Transmembrane</keyword>
<evidence type="ECO:0000256" key="1">
    <source>
        <dbReference type="SAM" id="Phobius"/>
    </source>
</evidence>
<keyword evidence="1" id="KW-0472">Membrane</keyword>
<organism evidence="2 3">
    <name type="scientific">Quadrisphaera setariae</name>
    <dbReference type="NCBI Taxonomy" id="2593304"/>
    <lineage>
        <taxon>Bacteria</taxon>
        <taxon>Bacillati</taxon>
        <taxon>Actinomycetota</taxon>
        <taxon>Actinomycetes</taxon>
        <taxon>Kineosporiales</taxon>
        <taxon>Kineosporiaceae</taxon>
        <taxon>Quadrisphaera</taxon>
    </lineage>
</organism>
<proteinExistence type="predicted"/>
<dbReference type="AlphaFoldDB" id="A0A5C8ZJX1"/>
<feature type="transmembrane region" description="Helical" evidence="1">
    <location>
        <begin position="113"/>
        <end position="130"/>
    </location>
</feature>
<dbReference type="Proteomes" id="UP000321234">
    <property type="component" value="Unassembled WGS sequence"/>
</dbReference>
<evidence type="ECO:0000313" key="2">
    <source>
        <dbReference type="EMBL" id="TXR57423.1"/>
    </source>
</evidence>
<feature type="transmembrane region" description="Helical" evidence="1">
    <location>
        <begin position="75"/>
        <end position="93"/>
    </location>
</feature>
<dbReference type="OrthoDB" id="4246695at2"/>
<feature type="transmembrane region" description="Helical" evidence="1">
    <location>
        <begin position="20"/>
        <end position="38"/>
    </location>
</feature>
<feature type="transmembrane region" description="Helical" evidence="1">
    <location>
        <begin position="145"/>
        <end position="165"/>
    </location>
</feature>
<comment type="caution">
    <text evidence="2">The sequence shown here is derived from an EMBL/GenBank/DDBJ whole genome shotgun (WGS) entry which is preliminary data.</text>
</comment>
<name>A0A5C8ZJX1_9ACTN</name>
<reference evidence="2 3" key="1">
    <citation type="submission" date="2019-07" db="EMBL/GenBank/DDBJ databases">
        <title>Quadrisphaera sp. strain DD2A genome sequencing and assembly.</title>
        <authorList>
            <person name="Kim I."/>
        </authorList>
    </citation>
    <scope>NUCLEOTIDE SEQUENCE [LARGE SCALE GENOMIC DNA]</scope>
    <source>
        <strain evidence="2 3">DD2A</strain>
    </source>
</reference>